<protein>
    <submittedName>
        <fullName evidence="2">Uncharacterized protein</fullName>
    </submittedName>
</protein>
<proteinExistence type="predicted"/>
<dbReference type="InParanoid" id="B9TFT1"/>
<reference evidence="3" key="1">
    <citation type="journal article" date="2010" name="Nat. Biotechnol.">
        <title>Draft genome sequence of the oilseed species Ricinus communis.</title>
        <authorList>
            <person name="Chan A.P."/>
            <person name="Crabtree J."/>
            <person name="Zhao Q."/>
            <person name="Lorenzi H."/>
            <person name="Orvis J."/>
            <person name="Puiu D."/>
            <person name="Melake-Berhan A."/>
            <person name="Jones K.M."/>
            <person name="Redman J."/>
            <person name="Chen G."/>
            <person name="Cahoon E.B."/>
            <person name="Gedil M."/>
            <person name="Stanke M."/>
            <person name="Haas B.J."/>
            <person name="Wortman J.R."/>
            <person name="Fraser-Liggett C.M."/>
            <person name="Ravel J."/>
            <person name="Rabinowicz P.D."/>
        </authorList>
    </citation>
    <scope>NUCLEOTIDE SEQUENCE [LARGE SCALE GENOMIC DNA]</scope>
    <source>
        <strain evidence="3">cv. Hale</strain>
    </source>
</reference>
<dbReference type="AlphaFoldDB" id="B9TFT1"/>
<evidence type="ECO:0000313" key="2">
    <source>
        <dbReference type="EMBL" id="EEF25284.1"/>
    </source>
</evidence>
<feature type="transmembrane region" description="Helical" evidence="1">
    <location>
        <begin position="37"/>
        <end position="57"/>
    </location>
</feature>
<keyword evidence="1" id="KW-0472">Membrane</keyword>
<dbReference type="EMBL" id="EQ980083">
    <property type="protein sequence ID" value="EEF25284.1"/>
    <property type="molecule type" value="Genomic_DNA"/>
</dbReference>
<keyword evidence="1" id="KW-1133">Transmembrane helix</keyword>
<accession>B9TFT1</accession>
<keyword evidence="1" id="KW-0812">Transmembrane</keyword>
<evidence type="ECO:0000256" key="1">
    <source>
        <dbReference type="SAM" id="Phobius"/>
    </source>
</evidence>
<evidence type="ECO:0000313" key="3">
    <source>
        <dbReference type="Proteomes" id="UP000008311"/>
    </source>
</evidence>
<name>B9TFT1_RICCO</name>
<organism evidence="2 3">
    <name type="scientific">Ricinus communis</name>
    <name type="common">Castor bean</name>
    <dbReference type="NCBI Taxonomy" id="3988"/>
    <lineage>
        <taxon>Eukaryota</taxon>
        <taxon>Viridiplantae</taxon>
        <taxon>Streptophyta</taxon>
        <taxon>Embryophyta</taxon>
        <taxon>Tracheophyta</taxon>
        <taxon>Spermatophyta</taxon>
        <taxon>Magnoliopsida</taxon>
        <taxon>eudicotyledons</taxon>
        <taxon>Gunneridae</taxon>
        <taxon>Pentapetalae</taxon>
        <taxon>rosids</taxon>
        <taxon>fabids</taxon>
        <taxon>Malpighiales</taxon>
        <taxon>Euphorbiaceae</taxon>
        <taxon>Acalyphoideae</taxon>
        <taxon>Acalypheae</taxon>
        <taxon>Ricinus</taxon>
    </lineage>
</organism>
<dbReference type="Proteomes" id="UP000008311">
    <property type="component" value="Unassembled WGS sequence"/>
</dbReference>
<keyword evidence="3" id="KW-1185">Reference proteome</keyword>
<sequence length="71" mass="6900">MNGTSLTTGGITVSAATLEPAVSWALGAIFHAPVPESIAVLATGLIGAAVHAAINAVKARAAAKQPAPAQQ</sequence>
<gene>
    <name evidence="2" type="ORF">RCOM_2106630</name>
</gene>